<protein>
    <submittedName>
        <fullName evidence="1">Methyltransferase domain-containing protein</fullName>
    </submittedName>
</protein>
<proteinExistence type="predicted"/>
<dbReference type="SUPFAM" id="SSF53335">
    <property type="entry name" value="S-adenosyl-L-methionine-dependent methyltransferases"/>
    <property type="match status" value="1"/>
</dbReference>
<dbReference type="RefSeq" id="WP_146064373.1">
    <property type="nucleotide sequence ID" value="NZ_FNVR01000008.1"/>
</dbReference>
<accession>A0A1H5W0J1</accession>
<organism evidence="1 2">
    <name type="scientific">Algoriphagus boritolerans DSM 17298 = JCM 18970</name>
    <dbReference type="NCBI Taxonomy" id="1120964"/>
    <lineage>
        <taxon>Bacteria</taxon>
        <taxon>Pseudomonadati</taxon>
        <taxon>Bacteroidota</taxon>
        <taxon>Cytophagia</taxon>
        <taxon>Cytophagales</taxon>
        <taxon>Cyclobacteriaceae</taxon>
        <taxon>Algoriphagus</taxon>
    </lineage>
</organism>
<keyword evidence="1" id="KW-0489">Methyltransferase</keyword>
<dbReference type="InterPro" id="IPR029063">
    <property type="entry name" value="SAM-dependent_MTases_sf"/>
</dbReference>
<keyword evidence="2" id="KW-1185">Reference proteome</keyword>
<evidence type="ECO:0000313" key="1">
    <source>
        <dbReference type="EMBL" id="SEF92746.1"/>
    </source>
</evidence>
<dbReference type="OrthoDB" id="836632at2"/>
<dbReference type="GO" id="GO:0008168">
    <property type="term" value="F:methyltransferase activity"/>
    <property type="evidence" value="ECO:0007669"/>
    <property type="project" value="UniProtKB-KW"/>
</dbReference>
<sequence>MSDAYGFLAPIYQPLSRLVFGRDLIYANQAFLEGNTGKKILIIGGGDGEAYRHFGKNLEGEFWDLSPRMIQLATNSLKDSGLTLWVGAWKGTGEFGRVYLPFVLDTMPDEEIAQLIRQLKICLPNHGEVIISDFFEPGDFWQKMTQRAMIAFFKVMASHRRKNLPDIHAILQLEGFELIREKCWRKGWIRAQVWRVM</sequence>
<keyword evidence="1" id="KW-0808">Transferase</keyword>
<name>A0A1H5W0J1_9BACT</name>
<dbReference type="Pfam" id="PF13489">
    <property type="entry name" value="Methyltransf_23"/>
    <property type="match status" value="1"/>
</dbReference>
<dbReference type="Gene3D" id="3.40.50.150">
    <property type="entry name" value="Vaccinia Virus protein VP39"/>
    <property type="match status" value="1"/>
</dbReference>
<evidence type="ECO:0000313" key="2">
    <source>
        <dbReference type="Proteomes" id="UP000236736"/>
    </source>
</evidence>
<dbReference type="AlphaFoldDB" id="A0A1H5W0J1"/>
<dbReference type="Proteomes" id="UP000236736">
    <property type="component" value="Unassembled WGS sequence"/>
</dbReference>
<reference evidence="2" key="1">
    <citation type="submission" date="2016-10" db="EMBL/GenBank/DDBJ databases">
        <authorList>
            <person name="Varghese N."/>
            <person name="Submissions S."/>
        </authorList>
    </citation>
    <scope>NUCLEOTIDE SEQUENCE [LARGE SCALE GENOMIC DNA]</scope>
    <source>
        <strain evidence="2">DSM 17298</strain>
    </source>
</reference>
<dbReference type="EMBL" id="FNVR01000008">
    <property type="protein sequence ID" value="SEF92746.1"/>
    <property type="molecule type" value="Genomic_DNA"/>
</dbReference>
<dbReference type="GO" id="GO:0032259">
    <property type="term" value="P:methylation"/>
    <property type="evidence" value="ECO:0007669"/>
    <property type="project" value="UniProtKB-KW"/>
</dbReference>
<gene>
    <name evidence="1" type="ORF">SAMN03080598_01906</name>
</gene>